<organism evidence="2 3">
    <name type="scientific">Candidatus Lachnoclostridium stercoravium</name>
    <dbReference type="NCBI Taxonomy" id="2838633"/>
    <lineage>
        <taxon>Bacteria</taxon>
        <taxon>Bacillati</taxon>
        <taxon>Bacillota</taxon>
        <taxon>Clostridia</taxon>
        <taxon>Lachnospirales</taxon>
        <taxon>Lachnospiraceae</taxon>
    </lineage>
</organism>
<reference evidence="2" key="2">
    <citation type="submission" date="2021-04" db="EMBL/GenBank/DDBJ databases">
        <authorList>
            <person name="Gilroy R."/>
        </authorList>
    </citation>
    <scope>NUCLEOTIDE SEQUENCE</scope>
    <source>
        <strain evidence="2">CHK178-16964</strain>
    </source>
</reference>
<feature type="transmembrane region" description="Helical" evidence="1">
    <location>
        <begin position="260"/>
        <end position="282"/>
    </location>
</feature>
<keyword evidence="1" id="KW-1133">Transmembrane helix</keyword>
<dbReference type="Pfam" id="PF06541">
    <property type="entry name" value="ABC_trans_CmpB"/>
    <property type="match status" value="2"/>
</dbReference>
<feature type="transmembrane region" description="Helical" evidence="1">
    <location>
        <begin position="65"/>
        <end position="86"/>
    </location>
</feature>
<comment type="caution">
    <text evidence="2">The sequence shown here is derived from an EMBL/GenBank/DDBJ whole genome shotgun (WGS) entry which is preliminary data.</text>
</comment>
<feature type="transmembrane region" description="Helical" evidence="1">
    <location>
        <begin position="331"/>
        <end position="349"/>
    </location>
</feature>
<gene>
    <name evidence="2" type="ORF">IAA07_00725</name>
</gene>
<dbReference type="EMBL" id="DWZA01000004">
    <property type="protein sequence ID" value="HJA70087.1"/>
    <property type="molecule type" value="Genomic_DNA"/>
</dbReference>
<dbReference type="InterPro" id="IPR010540">
    <property type="entry name" value="CmpB_TMEM229"/>
</dbReference>
<evidence type="ECO:0000313" key="2">
    <source>
        <dbReference type="EMBL" id="HJA70087.1"/>
    </source>
</evidence>
<feature type="transmembrane region" description="Helical" evidence="1">
    <location>
        <begin position="370"/>
        <end position="391"/>
    </location>
</feature>
<feature type="transmembrane region" description="Helical" evidence="1">
    <location>
        <begin position="219"/>
        <end position="240"/>
    </location>
</feature>
<proteinExistence type="predicted"/>
<feature type="transmembrane region" description="Helical" evidence="1">
    <location>
        <begin position="291"/>
        <end position="311"/>
    </location>
</feature>
<feature type="transmembrane region" description="Helical" evidence="1">
    <location>
        <begin position="146"/>
        <end position="167"/>
    </location>
</feature>
<feature type="transmembrane region" description="Helical" evidence="1">
    <location>
        <begin position="107"/>
        <end position="126"/>
    </location>
</feature>
<feature type="transmembrane region" description="Helical" evidence="1">
    <location>
        <begin position="6"/>
        <end position="26"/>
    </location>
</feature>
<name>A0A9D2KLA7_9FIRM</name>
<dbReference type="Proteomes" id="UP000823900">
    <property type="component" value="Unassembled WGS sequence"/>
</dbReference>
<protein>
    <submittedName>
        <fullName evidence="2">ABC transporter permease</fullName>
    </submittedName>
</protein>
<evidence type="ECO:0000313" key="3">
    <source>
        <dbReference type="Proteomes" id="UP000823900"/>
    </source>
</evidence>
<feature type="transmembrane region" description="Helical" evidence="1">
    <location>
        <begin position="38"/>
        <end position="59"/>
    </location>
</feature>
<sequence length="429" mass="49499">MIYTGYEILWLFFAGSFGGWCLETVRAAFKRKRFVNRGLVNGPFCVIYGIVLVALTLFYRELPLFWLFCGAAILGTVVEWIAGHLIEQMWHERWWDYSDVKWNLDGYICLPMSMLWGALGLITVRWGNGLMVRLFRLFPDRIQGIVIWALVIGIAVDIAATVIIISGKSGSLRRWERIDRWFTGVSLRIGRRIYRLVEGRIDHAYPRIRTVREKERSEAFAAGCCFYKIMWLFVIGSFLGDITETIFCRLKAGVWMSRSSLVWGPFSIVWGIGIAAVTAMLYRYRDRSDRFLFLMGTALGGAYEYLCSVLSELVFGTVFWDYSNIPFNLGGRINLLYCFFWGIAVVVWLKGCYPFVSSKIEKLPRRAGTVLTWCLIFFMSANMAVSAMALVRSDQRSREVPAAYEWQEVMDERFPDSRLEKIYPNAIKV</sequence>
<dbReference type="AlphaFoldDB" id="A0A9D2KLA7"/>
<keyword evidence="1" id="KW-0472">Membrane</keyword>
<accession>A0A9D2KLA7</accession>
<evidence type="ECO:0000256" key="1">
    <source>
        <dbReference type="SAM" id="Phobius"/>
    </source>
</evidence>
<keyword evidence="1" id="KW-0812">Transmembrane</keyword>
<reference evidence="2" key="1">
    <citation type="journal article" date="2021" name="PeerJ">
        <title>Extensive microbial diversity within the chicken gut microbiome revealed by metagenomics and culture.</title>
        <authorList>
            <person name="Gilroy R."/>
            <person name="Ravi A."/>
            <person name="Getino M."/>
            <person name="Pursley I."/>
            <person name="Horton D.L."/>
            <person name="Alikhan N.F."/>
            <person name="Baker D."/>
            <person name="Gharbi K."/>
            <person name="Hall N."/>
            <person name="Watson M."/>
            <person name="Adriaenssens E.M."/>
            <person name="Foster-Nyarko E."/>
            <person name="Jarju S."/>
            <person name="Secka A."/>
            <person name="Antonio M."/>
            <person name="Oren A."/>
            <person name="Chaudhuri R.R."/>
            <person name="La Ragione R."/>
            <person name="Hildebrand F."/>
            <person name="Pallen M.J."/>
        </authorList>
    </citation>
    <scope>NUCLEOTIDE SEQUENCE</scope>
    <source>
        <strain evidence="2">CHK178-16964</strain>
    </source>
</reference>